<comment type="caution">
    <text evidence="2">The sequence shown here is derived from an EMBL/GenBank/DDBJ whole genome shotgun (WGS) entry which is preliminary data.</text>
</comment>
<gene>
    <name evidence="2" type="ORF">ACFFLE_02590</name>
</gene>
<dbReference type="EC" id="2.3.1.-" evidence="2"/>
<dbReference type="EMBL" id="JBHMAH010000004">
    <property type="protein sequence ID" value="MFB9859998.1"/>
    <property type="molecule type" value="Genomic_DNA"/>
</dbReference>
<name>A0ABV5Z1P1_9STAP</name>
<dbReference type="Proteomes" id="UP001589740">
    <property type="component" value="Unassembled WGS sequence"/>
</dbReference>
<keyword evidence="3" id="KW-1185">Reference proteome</keyword>
<proteinExistence type="predicted"/>
<dbReference type="RefSeq" id="WP_380569600.1">
    <property type="nucleotide sequence ID" value="NZ_JBHMAH010000004.1"/>
</dbReference>
<accession>A0ABV5Z1P1</accession>
<dbReference type="Pfam" id="PF14542">
    <property type="entry name" value="Acetyltransf_CG"/>
    <property type="match status" value="1"/>
</dbReference>
<dbReference type="InterPro" id="IPR031165">
    <property type="entry name" value="GNAT_YJDJ"/>
</dbReference>
<dbReference type="PROSITE" id="PS51729">
    <property type="entry name" value="GNAT_YJDJ"/>
    <property type="match status" value="1"/>
</dbReference>
<sequence length="93" mass="10415">MAVDIKKGEDMLFVEEDELNPKAKMVFEKDDDGDYVVTHTEVSGDLGGEGIGTRLVETMVDLAAGEKRKITPLCSFTRSVMENDDKMRKMIKD</sequence>
<evidence type="ECO:0000259" key="1">
    <source>
        <dbReference type="PROSITE" id="PS51729"/>
    </source>
</evidence>
<dbReference type="InterPro" id="IPR016181">
    <property type="entry name" value="Acyl_CoA_acyltransferase"/>
</dbReference>
<dbReference type="GO" id="GO:0016746">
    <property type="term" value="F:acyltransferase activity"/>
    <property type="evidence" value="ECO:0007669"/>
    <property type="project" value="UniProtKB-KW"/>
</dbReference>
<evidence type="ECO:0000313" key="2">
    <source>
        <dbReference type="EMBL" id="MFB9859998.1"/>
    </source>
</evidence>
<evidence type="ECO:0000313" key="3">
    <source>
        <dbReference type="Proteomes" id="UP001589740"/>
    </source>
</evidence>
<reference evidence="2 3" key="1">
    <citation type="submission" date="2024-09" db="EMBL/GenBank/DDBJ databases">
        <authorList>
            <person name="Sun Q."/>
            <person name="Mori K."/>
        </authorList>
    </citation>
    <scope>NUCLEOTIDE SEQUENCE [LARGE SCALE GENOMIC DNA]</scope>
    <source>
        <strain evidence="2 3">JCM 12822</strain>
    </source>
</reference>
<feature type="domain" description="N-acetyltransferase" evidence="1">
    <location>
        <begin position="4"/>
        <end position="92"/>
    </location>
</feature>
<dbReference type="SUPFAM" id="SSF55729">
    <property type="entry name" value="Acyl-CoA N-acyltransferases (Nat)"/>
    <property type="match status" value="1"/>
</dbReference>
<keyword evidence="2" id="KW-0808">Transferase</keyword>
<dbReference type="Gene3D" id="3.40.630.30">
    <property type="match status" value="1"/>
</dbReference>
<protein>
    <submittedName>
        <fullName evidence="2">GNAT family N-acetyltransferase</fullName>
        <ecNumber evidence="2">2.3.1.-</ecNumber>
    </submittedName>
</protein>
<organism evidence="2 3">
    <name type="scientific">Salinicoccus siamensis</name>
    <dbReference type="NCBI Taxonomy" id="381830"/>
    <lineage>
        <taxon>Bacteria</taxon>
        <taxon>Bacillati</taxon>
        <taxon>Bacillota</taxon>
        <taxon>Bacilli</taxon>
        <taxon>Bacillales</taxon>
        <taxon>Staphylococcaceae</taxon>
        <taxon>Salinicoccus</taxon>
    </lineage>
</organism>
<keyword evidence="2" id="KW-0012">Acyltransferase</keyword>